<dbReference type="Proteomes" id="UP000202568">
    <property type="component" value="Segment"/>
</dbReference>
<reference evidence="2 3" key="1">
    <citation type="submission" date="2012-05" db="EMBL/GenBank/DDBJ databases">
        <title>Complete Genome Sequence of Staphylococcus aureus Bacteriophage SA13.</title>
        <authorList>
            <person name="Shin H."/>
            <person name="Lee J.-H."/>
            <person name="Chang Y."/>
            <person name="Ryu S."/>
        </authorList>
    </citation>
    <scope>NUCLEOTIDE SEQUENCE [LARGE SCALE GENOMIC DNA]</scope>
</reference>
<dbReference type="EMBL" id="JX094501">
    <property type="protein sequence ID" value="AFO71505.1"/>
    <property type="molecule type" value="Genomic_DNA"/>
</dbReference>
<dbReference type="KEGG" id="vg:16840921"/>
<dbReference type="Pfam" id="PF11192">
    <property type="entry name" value="DUF2977"/>
    <property type="match status" value="1"/>
</dbReference>
<dbReference type="OrthoDB" id="16206at10239"/>
<dbReference type="InterPro" id="IPR021358">
    <property type="entry name" value="DUF2977"/>
</dbReference>
<evidence type="ECO:0000313" key="2">
    <source>
        <dbReference type="EMBL" id="AFO71505.1"/>
    </source>
</evidence>
<feature type="region of interest" description="Disordered" evidence="1">
    <location>
        <begin position="114"/>
        <end position="135"/>
    </location>
</feature>
<evidence type="ECO:0000313" key="3">
    <source>
        <dbReference type="Proteomes" id="UP000202568"/>
    </source>
</evidence>
<dbReference type="RefSeq" id="YP_008320254.1">
    <property type="nucleotide sequence ID" value="NC_021863.1"/>
</dbReference>
<sequence length="135" mass="15350">MKITVNDKNEVIGYVNTGGLRNSLDVDDNNVPIKFKEEFEPRKFVFTNGEIKYNSNFEKEDVPNASNQQSASDLSDEELRGMVASMQMQMTQVNMLTMQLTQQNAMLTQQLTELKTNKTNTEGGRLNDEDDLSNF</sequence>
<dbReference type="GeneID" id="16840921"/>
<accession>R4IG87</accession>
<name>R4IG87_9CAUD</name>
<evidence type="ECO:0000256" key="1">
    <source>
        <dbReference type="SAM" id="MobiDB-lite"/>
    </source>
</evidence>
<organism evidence="2 3">
    <name type="scientific">Staphylococcus phage SA13</name>
    <dbReference type="NCBI Taxonomy" id="1195086"/>
    <lineage>
        <taxon>Viruses</taxon>
        <taxon>Duplodnaviria</taxon>
        <taxon>Heunggongvirae</taxon>
        <taxon>Uroviricota</taxon>
        <taxon>Caudoviricetes</taxon>
        <taxon>Azeredovirinae</taxon>
        <taxon>Phietavirus</taxon>
        <taxon>Phietavirus SA13</taxon>
    </lineage>
</organism>
<gene>
    <name evidence="2" type="ORF">SA13_54</name>
</gene>
<keyword evidence="3" id="KW-1185">Reference proteome</keyword>
<proteinExistence type="predicted"/>
<protein>
    <recommendedName>
        <fullName evidence="4">DUF2977 domain-containing protein</fullName>
    </recommendedName>
</protein>
<evidence type="ECO:0008006" key="4">
    <source>
        <dbReference type="Google" id="ProtNLM"/>
    </source>
</evidence>